<evidence type="ECO:0000256" key="4">
    <source>
        <dbReference type="ARBA" id="ARBA00023026"/>
    </source>
</evidence>
<evidence type="ECO:0000256" key="1">
    <source>
        <dbReference type="ARBA" id="ARBA00001971"/>
    </source>
</evidence>
<dbReference type="InterPro" id="IPR050121">
    <property type="entry name" value="Cytochrome_P450_monoxygenase"/>
</dbReference>
<keyword evidence="7" id="KW-1133">Transmembrane helix</keyword>
<dbReference type="STRING" id="1290391.M7U403"/>
<comment type="cofactor">
    <cofactor evidence="1 5">
        <name>heme</name>
        <dbReference type="ChEBI" id="CHEBI:30413"/>
    </cofactor>
</comment>
<dbReference type="InterPro" id="IPR002401">
    <property type="entry name" value="Cyt_P450_E_grp-I"/>
</dbReference>
<evidence type="ECO:0000256" key="6">
    <source>
        <dbReference type="RuleBase" id="RU000461"/>
    </source>
</evidence>
<organism evidence="8 9">
    <name type="scientific">Botryotinia fuckeliana (strain BcDW1)</name>
    <name type="common">Noble rot fungus</name>
    <name type="synonym">Botrytis cinerea</name>
    <dbReference type="NCBI Taxonomy" id="1290391"/>
    <lineage>
        <taxon>Eukaryota</taxon>
        <taxon>Fungi</taxon>
        <taxon>Dikarya</taxon>
        <taxon>Ascomycota</taxon>
        <taxon>Pezizomycotina</taxon>
        <taxon>Leotiomycetes</taxon>
        <taxon>Helotiales</taxon>
        <taxon>Sclerotiniaceae</taxon>
        <taxon>Botrytis</taxon>
    </lineage>
</organism>
<dbReference type="PRINTS" id="PR00463">
    <property type="entry name" value="EP450I"/>
</dbReference>
<accession>M7U403</accession>
<dbReference type="InterPro" id="IPR001128">
    <property type="entry name" value="Cyt_P450"/>
</dbReference>
<dbReference type="GO" id="GO:0005506">
    <property type="term" value="F:iron ion binding"/>
    <property type="evidence" value="ECO:0007669"/>
    <property type="project" value="InterPro"/>
</dbReference>
<comment type="similarity">
    <text evidence="6">Belongs to the cytochrome P450 family.</text>
</comment>
<gene>
    <name evidence="8" type="ORF">BcDW1_3075</name>
</gene>
<dbReference type="GO" id="GO:0016705">
    <property type="term" value="F:oxidoreductase activity, acting on paired donors, with incorporation or reduction of molecular oxygen"/>
    <property type="evidence" value="ECO:0007669"/>
    <property type="project" value="InterPro"/>
</dbReference>
<dbReference type="GO" id="GO:0020037">
    <property type="term" value="F:heme binding"/>
    <property type="evidence" value="ECO:0007669"/>
    <property type="project" value="InterPro"/>
</dbReference>
<keyword evidence="6" id="KW-0560">Oxidoreductase</keyword>
<sequence length="514" mass="57845">MAQGISILQVILSSICIFGLYLIWFYFTSPLKSIPGPFLAKFTNFWRLIDTYNGRAELTHKFLHEKYGQAVRIGPNLVSLNDPDLVRTIYSLKGEFLKSDFYTVNDSKVGSITIKTVFGIQTNDVHSQMLRPVQKLYKMGHILTLEPLVDNTINNLFRRLDESFVNGPNAGKTCKIDDWMVFFAWDVIGQVTFSRSMGFLDAAYDHSGYLDVSNQINDYFGVIGQLPALDHWLAKNPVWPIGPLTVDKAAAYCAEQSIARQKGTDSKYIDQKDMLDDFLELKRLNPGMVNDNTVIGYMLVNILAGADTTSIAIRSIIYFTLKNPRVYKKLQQEIDNANLSLSVAYKDAAKLPYLEAVVRESSRCFPGVGLLLERVVPASGLTLPDGTFLPPGTNVGMSAWTVHQSKKVFGEDAGYFVPERWLRYEDLETQEEYESRRSAMRSADLSFGAGKRICLGRNISILEIYKLIPSLFLNYDVSLPTDVLLFATLTMTKDFSREPSKGMESSEFVVCKAK</sequence>
<keyword evidence="6 8" id="KW-0503">Monooxygenase</keyword>
<dbReference type="PROSITE" id="PS00086">
    <property type="entry name" value="CYTOCHROME_P450"/>
    <property type="match status" value="1"/>
</dbReference>
<dbReference type="Gene3D" id="1.10.630.10">
    <property type="entry name" value="Cytochrome P450"/>
    <property type="match status" value="1"/>
</dbReference>
<keyword evidence="5 6" id="KW-0349">Heme</keyword>
<dbReference type="SUPFAM" id="SSF48264">
    <property type="entry name" value="Cytochrome P450"/>
    <property type="match status" value="1"/>
</dbReference>
<protein>
    <submittedName>
        <fullName evidence="8">Putative benzoate 4-monooxygenase cytochrome p450 protein</fullName>
    </submittedName>
</protein>
<dbReference type="PANTHER" id="PTHR24305:SF180">
    <property type="entry name" value="P450, PUTATIVE (EUROFUNG)-RELATED"/>
    <property type="match status" value="1"/>
</dbReference>
<keyword evidence="2 5" id="KW-0479">Metal-binding</keyword>
<dbReference type="CDD" id="cd11060">
    <property type="entry name" value="CYP57A1-like"/>
    <property type="match status" value="1"/>
</dbReference>
<keyword evidence="7" id="KW-0472">Membrane</keyword>
<evidence type="ECO:0000256" key="3">
    <source>
        <dbReference type="ARBA" id="ARBA00023004"/>
    </source>
</evidence>
<proteinExistence type="inferred from homology"/>
<keyword evidence="4" id="KW-0843">Virulence</keyword>
<keyword evidence="7" id="KW-0812">Transmembrane</keyword>
<dbReference type="PRINTS" id="PR00385">
    <property type="entry name" value="P450"/>
</dbReference>
<feature type="binding site" description="axial binding residue" evidence="5">
    <location>
        <position position="454"/>
    </location>
    <ligand>
        <name>heme</name>
        <dbReference type="ChEBI" id="CHEBI:30413"/>
    </ligand>
    <ligandPart>
        <name>Fe</name>
        <dbReference type="ChEBI" id="CHEBI:18248"/>
    </ligandPart>
</feature>
<dbReference type="InterPro" id="IPR036396">
    <property type="entry name" value="Cyt_P450_sf"/>
</dbReference>
<feature type="transmembrane region" description="Helical" evidence="7">
    <location>
        <begin position="7"/>
        <end position="27"/>
    </location>
</feature>
<evidence type="ECO:0000256" key="5">
    <source>
        <dbReference type="PIRSR" id="PIRSR602401-1"/>
    </source>
</evidence>
<dbReference type="Proteomes" id="UP000012045">
    <property type="component" value="Unassembled WGS sequence"/>
</dbReference>
<reference evidence="9" key="1">
    <citation type="journal article" date="2013" name="Genome Announc.">
        <title>Draft genome sequence of Botrytis cinerea BcDW1, inoculum for noble rot of grape berries.</title>
        <authorList>
            <person name="Blanco-Ulate B."/>
            <person name="Allen G."/>
            <person name="Powell A.L."/>
            <person name="Cantu D."/>
        </authorList>
    </citation>
    <scope>NUCLEOTIDE SEQUENCE [LARGE SCALE GENOMIC DNA]</scope>
    <source>
        <strain evidence="9">BcDW1</strain>
    </source>
</reference>
<evidence type="ECO:0000313" key="9">
    <source>
        <dbReference type="Proteomes" id="UP000012045"/>
    </source>
</evidence>
<dbReference type="GO" id="GO:0004497">
    <property type="term" value="F:monooxygenase activity"/>
    <property type="evidence" value="ECO:0007669"/>
    <property type="project" value="UniProtKB-KW"/>
</dbReference>
<keyword evidence="3 5" id="KW-0408">Iron</keyword>
<evidence type="ECO:0000256" key="7">
    <source>
        <dbReference type="SAM" id="Phobius"/>
    </source>
</evidence>
<evidence type="ECO:0000313" key="8">
    <source>
        <dbReference type="EMBL" id="EMR88280.1"/>
    </source>
</evidence>
<dbReference type="EMBL" id="KB707793">
    <property type="protein sequence ID" value="EMR88280.1"/>
    <property type="molecule type" value="Genomic_DNA"/>
</dbReference>
<dbReference type="PANTHER" id="PTHR24305">
    <property type="entry name" value="CYTOCHROME P450"/>
    <property type="match status" value="1"/>
</dbReference>
<dbReference type="InterPro" id="IPR017972">
    <property type="entry name" value="Cyt_P450_CS"/>
</dbReference>
<dbReference type="HOGENOM" id="CLU_001570_14_0_1"/>
<dbReference type="AlphaFoldDB" id="M7U403"/>
<name>M7U403_BOTF1</name>
<dbReference type="OrthoDB" id="3934656at2759"/>
<evidence type="ECO:0000256" key="2">
    <source>
        <dbReference type="ARBA" id="ARBA00022723"/>
    </source>
</evidence>
<dbReference type="Pfam" id="PF00067">
    <property type="entry name" value="p450"/>
    <property type="match status" value="1"/>
</dbReference>